<keyword evidence="4" id="KW-1185">Reference proteome</keyword>
<dbReference type="AlphaFoldDB" id="A0A1D7YFG4"/>
<feature type="region of interest" description="Disordered" evidence="1">
    <location>
        <begin position="215"/>
        <end position="238"/>
    </location>
</feature>
<keyword evidence="2" id="KW-0472">Membrane</keyword>
<feature type="transmembrane region" description="Helical" evidence="2">
    <location>
        <begin position="90"/>
        <end position="110"/>
    </location>
</feature>
<evidence type="ECO:0000256" key="2">
    <source>
        <dbReference type="SAM" id="Phobius"/>
    </source>
</evidence>
<dbReference type="Proteomes" id="UP000094960">
    <property type="component" value="Chromosome"/>
</dbReference>
<sequence>MVRWLVTGILTLVALSLVGGLLVGLLAGQSFQANGSLAQCAKAIRVFDLLLVSPLAIGIGAALVVGVPSARVLRARRSHPDGRPTTRRDVMLVTIAAKCGFVTAALFWSVSGLVVPGTSITAAHWVNGDDTGRLHKDFYGFKLPSVENWSIIESIGLALLLVAVAIVTAWRFVPGADRSANRQVLVTTAVLTLVLGGFFAWHAAQSYDDVKNTPINAAQGPHHHTMSAQSLEGRWPLR</sequence>
<feature type="transmembrane region" description="Helical" evidence="2">
    <location>
        <begin position="50"/>
        <end position="70"/>
    </location>
</feature>
<evidence type="ECO:0000313" key="4">
    <source>
        <dbReference type="Proteomes" id="UP000094960"/>
    </source>
</evidence>
<dbReference type="EMBL" id="CP017248">
    <property type="protein sequence ID" value="AOR34250.1"/>
    <property type="molecule type" value="Genomic_DNA"/>
</dbReference>
<accession>A0A1D7YFG4</accession>
<keyword evidence="2" id="KW-1133">Transmembrane helix</keyword>
<feature type="transmembrane region" description="Helical" evidence="2">
    <location>
        <begin position="184"/>
        <end position="204"/>
    </location>
</feature>
<organism evidence="3 4">
    <name type="scientific">Streptomyces fodineus</name>
    <dbReference type="NCBI Taxonomy" id="1904616"/>
    <lineage>
        <taxon>Bacteria</taxon>
        <taxon>Bacillati</taxon>
        <taxon>Actinomycetota</taxon>
        <taxon>Actinomycetes</taxon>
        <taxon>Kitasatosporales</taxon>
        <taxon>Streptomycetaceae</taxon>
        <taxon>Streptomyces</taxon>
    </lineage>
</organism>
<proteinExistence type="predicted"/>
<keyword evidence="2" id="KW-0812">Transmembrane</keyword>
<evidence type="ECO:0000256" key="1">
    <source>
        <dbReference type="SAM" id="MobiDB-lite"/>
    </source>
</evidence>
<gene>
    <name evidence="3" type="ORF">BFF78_27195</name>
</gene>
<evidence type="ECO:0000313" key="3">
    <source>
        <dbReference type="EMBL" id="AOR34250.1"/>
    </source>
</evidence>
<protein>
    <submittedName>
        <fullName evidence="3">Uncharacterized protein</fullName>
    </submittedName>
</protein>
<name>A0A1D7YFG4_9ACTN</name>
<reference evidence="4" key="1">
    <citation type="submission" date="2016-09" db="EMBL/GenBank/DDBJ databases">
        <title>Streptomyces puniciscabiei strain:TW1S1 Genome sequencing and assembly.</title>
        <authorList>
            <person name="Kim M.-K."/>
            <person name="Kim S.B."/>
        </authorList>
    </citation>
    <scope>NUCLEOTIDE SEQUENCE [LARGE SCALE GENOMIC DNA]</scope>
    <source>
        <strain evidence="4">TW1S1</strain>
    </source>
</reference>
<dbReference type="KEGG" id="spun:BFF78_27195"/>
<feature type="transmembrane region" description="Helical" evidence="2">
    <location>
        <begin position="149"/>
        <end position="172"/>
    </location>
</feature>